<reference evidence="4" key="1">
    <citation type="journal article" date="2019" name="Int. J. Syst. Evol. Microbiol.">
        <title>The Global Catalogue of Microorganisms (GCM) 10K type strain sequencing project: providing services to taxonomists for standard genome sequencing and annotation.</title>
        <authorList>
            <consortium name="The Broad Institute Genomics Platform"/>
            <consortium name="The Broad Institute Genome Sequencing Center for Infectious Disease"/>
            <person name="Wu L."/>
            <person name="Ma J."/>
        </authorList>
    </citation>
    <scope>NUCLEOTIDE SEQUENCE [LARGE SCALE GENOMIC DNA]</scope>
    <source>
        <strain evidence="4">JCM 19134</strain>
    </source>
</reference>
<feature type="domain" description="SPOR" evidence="2">
    <location>
        <begin position="86"/>
        <end position="152"/>
    </location>
</feature>
<evidence type="ECO:0000313" key="3">
    <source>
        <dbReference type="EMBL" id="GAA4954411.1"/>
    </source>
</evidence>
<dbReference type="SUPFAM" id="SSF110997">
    <property type="entry name" value="Sporulation related repeat"/>
    <property type="match status" value="1"/>
</dbReference>
<organism evidence="3 4">
    <name type="scientific">Halioxenophilus aromaticivorans</name>
    <dbReference type="NCBI Taxonomy" id="1306992"/>
    <lineage>
        <taxon>Bacteria</taxon>
        <taxon>Pseudomonadati</taxon>
        <taxon>Pseudomonadota</taxon>
        <taxon>Gammaproteobacteria</taxon>
        <taxon>Alteromonadales</taxon>
        <taxon>Alteromonadaceae</taxon>
        <taxon>Halioxenophilus</taxon>
    </lineage>
</organism>
<dbReference type="GO" id="GO:0042834">
    <property type="term" value="F:peptidoglycan binding"/>
    <property type="evidence" value="ECO:0007669"/>
    <property type="project" value="InterPro"/>
</dbReference>
<evidence type="ECO:0000313" key="4">
    <source>
        <dbReference type="Proteomes" id="UP001409585"/>
    </source>
</evidence>
<evidence type="ECO:0000259" key="2">
    <source>
        <dbReference type="Pfam" id="PF05036"/>
    </source>
</evidence>
<feature type="region of interest" description="Disordered" evidence="1">
    <location>
        <begin position="39"/>
        <end position="67"/>
    </location>
</feature>
<dbReference type="InterPro" id="IPR007730">
    <property type="entry name" value="SPOR-like_dom"/>
</dbReference>
<accession>A0AAV3U7F9</accession>
<keyword evidence="4" id="KW-1185">Reference proteome</keyword>
<protein>
    <recommendedName>
        <fullName evidence="2">SPOR domain-containing protein</fullName>
    </recommendedName>
</protein>
<dbReference type="EMBL" id="BAABLX010000060">
    <property type="protein sequence ID" value="GAA4954411.1"/>
    <property type="molecule type" value="Genomic_DNA"/>
</dbReference>
<feature type="compositionally biased region" description="Polar residues" evidence="1">
    <location>
        <begin position="40"/>
        <end position="49"/>
    </location>
</feature>
<dbReference type="AlphaFoldDB" id="A0AAV3U7F9"/>
<gene>
    <name evidence="3" type="ORF">GCM10025791_38230</name>
</gene>
<dbReference type="Pfam" id="PF05036">
    <property type="entry name" value="SPOR"/>
    <property type="match status" value="1"/>
</dbReference>
<dbReference type="Gene3D" id="3.30.70.1070">
    <property type="entry name" value="Sporulation related repeat"/>
    <property type="match status" value="1"/>
</dbReference>
<name>A0AAV3U7F9_9ALTE</name>
<evidence type="ECO:0000256" key="1">
    <source>
        <dbReference type="SAM" id="MobiDB-lite"/>
    </source>
</evidence>
<proteinExistence type="predicted"/>
<comment type="caution">
    <text evidence="3">The sequence shown here is derived from an EMBL/GenBank/DDBJ whole genome shotgun (WGS) entry which is preliminary data.</text>
</comment>
<dbReference type="InterPro" id="IPR036680">
    <property type="entry name" value="SPOR-like_sf"/>
</dbReference>
<sequence length="239" mass="25850">MLALWIFFLSRSTDPAIVHAGPSAGQVQAAKTQVPLKQAAQPTNTTSVLEVSPSLADDDPGATQESQPEPVVAAAVEPEEELCTVVGPFNNLAQADILVEQLAALNVPASLQKIEVPVKKNFWLYLEPMASKAEALKKLAELHAQKIDSYIIPKGDLVNGISIGLFVESYRAEFRRDELADLGYDVKIRVDIRTAEQSYVVAKAKDAVNVSAATWAQLLEGGDKVTYKQNYCSDVASLL</sequence>
<dbReference type="Proteomes" id="UP001409585">
    <property type="component" value="Unassembled WGS sequence"/>
</dbReference>